<evidence type="ECO:0000313" key="3">
    <source>
        <dbReference type="EMBL" id="AXB48001.1"/>
    </source>
</evidence>
<organism evidence="3 4">
    <name type="scientific">Amycolatopsis albispora</name>
    <dbReference type="NCBI Taxonomy" id="1804986"/>
    <lineage>
        <taxon>Bacteria</taxon>
        <taxon>Bacillati</taxon>
        <taxon>Actinomycetota</taxon>
        <taxon>Actinomycetes</taxon>
        <taxon>Pseudonocardiales</taxon>
        <taxon>Pseudonocardiaceae</taxon>
        <taxon>Amycolatopsis</taxon>
    </lineage>
</organism>
<dbReference type="PANTHER" id="PTHR43767">
    <property type="entry name" value="LONG-CHAIN-FATTY-ACID--COA LIGASE"/>
    <property type="match status" value="1"/>
</dbReference>
<dbReference type="InterPro" id="IPR045851">
    <property type="entry name" value="AMP-bd_C_sf"/>
</dbReference>
<dbReference type="SUPFAM" id="SSF56801">
    <property type="entry name" value="Acetyl-CoA synthetase-like"/>
    <property type="match status" value="1"/>
</dbReference>
<accession>A0A344LIX7</accession>
<feature type="domain" description="AMP-dependent synthetase/ligase" evidence="2">
    <location>
        <begin position="33"/>
        <end position="380"/>
    </location>
</feature>
<sequence length="519" mass="56890">MGVLFDECADRGSGTRVRLDRPFDIAPAGGVDYGVGELAALVAEVSGWLAAAGARPGDRVAIVKPNHWDYDLIACAAIRLGAVPAQLSAHLPPESLAELLRRLSPAVLVTTAEHARLGAAFAARVITLDTPEPGALHVDRLRGHRPPPPRRPSEHEPLVINHTSGTTGVPKLVVHSTSTIIRKLAGLESVRLPAVGVRRDDTLANASSYAHGRTFCWTASVFCLAPARIVILSGPEPDAADVLLRRFPPTFVEALPATFVRFRPLLSRLDNPFRDVRFYLSTYDAMHPPVIRDYLHASRRRRPLWMQGWGQTETGPITFRFFTRKSLATRRGRHPSTRDLGRAIPIRTRLKVVDPATFEPVPRGQAGLVLARTPARCLGYVGENQRWQEKHDGGWWNTGDIAVHRRDGRVLLLDREVDTSPGLSCLELEDVLEDRLPGVLECVVLAMPGKDPLPVVVTETGRVDPAEWSGAVHDLPALQPPRVLTWDEIPRTGTGKVRRLALLTMLTGCADTPGTGRWT</sequence>
<dbReference type="Gene3D" id="3.30.300.30">
    <property type="match status" value="1"/>
</dbReference>
<dbReference type="PANTHER" id="PTHR43767:SF1">
    <property type="entry name" value="NONRIBOSOMAL PEPTIDE SYNTHASE PES1 (EUROFUNG)-RELATED"/>
    <property type="match status" value="1"/>
</dbReference>
<dbReference type="Pfam" id="PF00501">
    <property type="entry name" value="AMP-binding"/>
    <property type="match status" value="1"/>
</dbReference>
<dbReference type="AlphaFoldDB" id="A0A344LIX7"/>
<dbReference type="InterPro" id="IPR020845">
    <property type="entry name" value="AMP-binding_CS"/>
</dbReference>
<dbReference type="EMBL" id="CP015163">
    <property type="protein sequence ID" value="AXB48001.1"/>
    <property type="molecule type" value="Genomic_DNA"/>
</dbReference>
<name>A0A344LIX7_9PSEU</name>
<dbReference type="KEGG" id="aab:A4R43_40770"/>
<dbReference type="RefSeq" id="WP_113697070.1">
    <property type="nucleotide sequence ID" value="NZ_CP015163.1"/>
</dbReference>
<keyword evidence="4" id="KW-1185">Reference proteome</keyword>
<reference evidence="3 4" key="1">
    <citation type="submission" date="2016-04" db="EMBL/GenBank/DDBJ databases">
        <title>Complete genome sequence and analysis of deep-sea sediment isolate, Amycolatopsis sp. WP1.</title>
        <authorList>
            <person name="Wang H."/>
            <person name="Chen S."/>
            <person name="Wu Q."/>
        </authorList>
    </citation>
    <scope>NUCLEOTIDE SEQUENCE [LARGE SCALE GENOMIC DNA]</scope>
    <source>
        <strain evidence="3 4">WP1</strain>
    </source>
</reference>
<evidence type="ECO:0000259" key="2">
    <source>
        <dbReference type="Pfam" id="PF00501"/>
    </source>
</evidence>
<gene>
    <name evidence="3" type="ORF">A4R43_40770</name>
</gene>
<dbReference type="InterPro" id="IPR050237">
    <property type="entry name" value="ATP-dep_AMP-bd_enzyme"/>
</dbReference>
<evidence type="ECO:0000256" key="1">
    <source>
        <dbReference type="SAM" id="MobiDB-lite"/>
    </source>
</evidence>
<dbReference type="PROSITE" id="PS00455">
    <property type="entry name" value="AMP_BINDING"/>
    <property type="match status" value="1"/>
</dbReference>
<dbReference type="InterPro" id="IPR000873">
    <property type="entry name" value="AMP-dep_synth/lig_dom"/>
</dbReference>
<dbReference type="Gene3D" id="3.40.50.12780">
    <property type="entry name" value="N-terminal domain of ligase-like"/>
    <property type="match status" value="1"/>
</dbReference>
<evidence type="ECO:0000313" key="4">
    <source>
        <dbReference type="Proteomes" id="UP000250434"/>
    </source>
</evidence>
<dbReference type="InterPro" id="IPR042099">
    <property type="entry name" value="ANL_N_sf"/>
</dbReference>
<dbReference type="Proteomes" id="UP000250434">
    <property type="component" value="Chromosome"/>
</dbReference>
<dbReference type="OrthoDB" id="4495845at2"/>
<dbReference type="GO" id="GO:0016878">
    <property type="term" value="F:acid-thiol ligase activity"/>
    <property type="evidence" value="ECO:0007669"/>
    <property type="project" value="UniProtKB-ARBA"/>
</dbReference>
<feature type="region of interest" description="Disordered" evidence="1">
    <location>
        <begin position="136"/>
        <end position="164"/>
    </location>
</feature>
<protein>
    <submittedName>
        <fullName evidence="3">Long-chain acyl-CoA synthetase</fullName>
    </submittedName>
</protein>
<proteinExistence type="predicted"/>